<accession>A0AAV0ZL77</accession>
<evidence type="ECO:0000256" key="5">
    <source>
        <dbReference type="ARBA" id="ARBA00047512"/>
    </source>
</evidence>
<comment type="catalytic activity">
    <reaction evidence="5">
        <text>a sn-glycero-3-phosphodiester + H2O = an alcohol + sn-glycerol 3-phosphate + H(+)</text>
        <dbReference type="Rhea" id="RHEA:12969"/>
        <dbReference type="ChEBI" id="CHEBI:15377"/>
        <dbReference type="ChEBI" id="CHEBI:15378"/>
        <dbReference type="ChEBI" id="CHEBI:30879"/>
        <dbReference type="ChEBI" id="CHEBI:57597"/>
        <dbReference type="ChEBI" id="CHEBI:83408"/>
        <dbReference type="EC" id="3.1.4.46"/>
    </reaction>
</comment>
<protein>
    <recommendedName>
        <fullName evidence="1">glycerophosphodiester phosphodiesterase</fullName>
        <ecNumber evidence="1">3.1.4.46</ecNumber>
    </recommendedName>
</protein>
<dbReference type="Pfam" id="PF03009">
    <property type="entry name" value="GDPD"/>
    <property type="match status" value="1"/>
</dbReference>
<keyword evidence="3" id="KW-0319">Glycerol metabolism</keyword>
<dbReference type="AlphaFoldDB" id="A0AAV0ZL77"/>
<feature type="compositionally biased region" description="Polar residues" evidence="6">
    <location>
        <begin position="25"/>
        <end position="35"/>
    </location>
</feature>
<feature type="domain" description="GP-PDE" evidence="7">
    <location>
        <begin position="751"/>
        <end position="847"/>
    </location>
</feature>
<gene>
    <name evidence="8" type="ORF">VFH_II044600</name>
</gene>
<evidence type="ECO:0000256" key="6">
    <source>
        <dbReference type="SAM" id="MobiDB-lite"/>
    </source>
</evidence>
<dbReference type="EMBL" id="OX451737">
    <property type="protein sequence ID" value="CAI8596642.1"/>
    <property type="molecule type" value="Genomic_DNA"/>
</dbReference>
<evidence type="ECO:0000256" key="1">
    <source>
        <dbReference type="ARBA" id="ARBA00012247"/>
    </source>
</evidence>
<proteinExistence type="predicted"/>
<evidence type="ECO:0000256" key="3">
    <source>
        <dbReference type="ARBA" id="ARBA00022798"/>
    </source>
</evidence>
<sequence length="847" mass="94426">MTTFSTEFLSHTLNFRNHPNRTSRRSNPNTIVTSSTPGNTNNRRTRIRVNETRPKLDQDYDEALIRSFKSAKYNRALRFLKRMVDRGYKPDAILCTKLINGFFNSKKTQKAIRVMEILEKHSQADVFAYEALLNGYCKADIVDAANKVSSAWLLYKSSTAGNGFLSATLQGFSVFDDREGVEQGFWLAIGKPESIGASPPSTLSYYENQESIDSSSSKGNNFEPVQTMLIVDMKFGPDSTFVSVCIQRPQLLVALDFLLAVVEFFVPTVSSMLSFEEHNSSMLDAIIIDQSIYKQPCAEFSLSPQKPLIVDDENFDHFIYDGDGGILYLKDGRGLNLTSASSEAIIYIGNGKKLQFRNVVIKGGQHLDSCVFLGANSSYSALNDDHVYLEQSVESPQEISPRGRVHEVPSQNNAANSSVEVIVELQSLFSRPSFYDIKNGCVMVTAHAVLEKKLFCIEWKNQRKLAIFSPENNSWTMVPVPLTGSSSVGFRFGVLDGKLLLFPVEKEPTNQTLLYDPNAALGSEWQTSDIRPSVLLYSRPSFYDGLSPVLNVDGILSSKTPPRVWLNFQYQAFYDQHDVKLVDKVLEMLRLYTIDFISSPEIGFLTSVNEKVRKKTKFVFQFLNASDVEPTTMQPYGTIVKDLAAIKSYASGIIVPKEYIWPVKPDNYLGPLTTLVSDAYKQGLEVYASGFANDFFSSYDYNYDPTAEYLQFIAKDECVDGLVTDFPSTASNSIACFALNNTLPKKDNRQPLIISNNGASGVYPGSTNLAYQQAIDDGADIIDCSVQMTKDGISFCSNTADLMADTTAMTKFMPRTSNVPEIQPNSGIFSFDLTWNEIQSLQRNASV</sequence>
<dbReference type="GO" id="GO:0006629">
    <property type="term" value="P:lipid metabolic process"/>
    <property type="evidence" value="ECO:0007669"/>
    <property type="project" value="InterPro"/>
</dbReference>
<evidence type="ECO:0000313" key="8">
    <source>
        <dbReference type="EMBL" id="CAI8596642.1"/>
    </source>
</evidence>
<dbReference type="InterPro" id="IPR030395">
    <property type="entry name" value="GP_PDE_dom"/>
</dbReference>
<evidence type="ECO:0000313" key="9">
    <source>
        <dbReference type="Proteomes" id="UP001157006"/>
    </source>
</evidence>
<evidence type="ECO:0000259" key="7">
    <source>
        <dbReference type="PROSITE" id="PS51704"/>
    </source>
</evidence>
<dbReference type="GO" id="GO:0008889">
    <property type="term" value="F:glycerophosphodiester phosphodiesterase activity"/>
    <property type="evidence" value="ECO:0007669"/>
    <property type="project" value="UniProtKB-EC"/>
</dbReference>
<dbReference type="PROSITE" id="PS51704">
    <property type="entry name" value="GP_PDE"/>
    <property type="match status" value="1"/>
</dbReference>
<evidence type="ECO:0000256" key="2">
    <source>
        <dbReference type="ARBA" id="ARBA00022729"/>
    </source>
</evidence>
<dbReference type="Proteomes" id="UP001157006">
    <property type="component" value="Chromosome 2"/>
</dbReference>
<feature type="region of interest" description="Disordered" evidence="6">
    <location>
        <begin position="15"/>
        <end position="43"/>
    </location>
</feature>
<dbReference type="InterPro" id="IPR017946">
    <property type="entry name" value="PLC-like_Pdiesterase_TIM-brl"/>
</dbReference>
<dbReference type="PANTHER" id="PTHR43620:SF44">
    <property type="entry name" value="GLYCEROPHOSPHODIESTER PHOSPHODIESTERASE GDPDL6-RELATED"/>
    <property type="match status" value="1"/>
</dbReference>
<dbReference type="Gene3D" id="1.25.40.10">
    <property type="entry name" value="Tetratricopeptide repeat domain"/>
    <property type="match status" value="1"/>
</dbReference>
<reference evidence="8 9" key="1">
    <citation type="submission" date="2023-01" db="EMBL/GenBank/DDBJ databases">
        <authorList>
            <person name="Kreplak J."/>
        </authorList>
    </citation>
    <scope>NUCLEOTIDE SEQUENCE [LARGE SCALE GENOMIC DNA]</scope>
</reference>
<dbReference type="EC" id="3.1.4.46" evidence="1"/>
<keyword evidence="9" id="KW-1185">Reference proteome</keyword>
<dbReference type="Gene3D" id="3.20.20.190">
    <property type="entry name" value="Phosphatidylinositol (PI) phosphodiesterase"/>
    <property type="match status" value="2"/>
</dbReference>
<name>A0AAV0ZL77_VICFA</name>
<evidence type="ECO:0000256" key="4">
    <source>
        <dbReference type="ARBA" id="ARBA00022801"/>
    </source>
</evidence>
<dbReference type="GO" id="GO:0006071">
    <property type="term" value="P:glycerol metabolic process"/>
    <property type="evidence" value="ECO:0007669"/>
    <property type="project" value="UniProtKB-KW"/>
</dbReference>
<keyword evidence="4" id="KW-0378">Hydrolase</keyword>
<organism evidence="8 9">
    <name type="scientific">Vicia faba</name>
    <name type="common">Broad bean</name>
    <name type="synonym">Faba vulgaris</name>
    <dbReference type="NCBI Taxonomy" id="3906"/>
    <lineage>
        <taxon>Eukaryota</taxon>
        <taxon>Viridiplantae</taxon>
        <taxon>Streptophyta</taxon>
        <taxon>Embryophyta</taxon>
        <taxon>Tracheophyta</taxon>
        <taxon>Spermatophyta</taxon>
        <taxon>Magnoliopsida</taxon>
        <taxon>eudicotyledons</taxon>
        <taxon>Gunneridae</taxon>
        <taxon>Pentapetalae</taxon>
        <taxon>rosids</taxon>
        <taxon>fabids</taxon>
        <taxon>Fabales</taxon>
        <taxon>Fabaceae</taxon>
        <taxon>Papilionoideae</taxon>
        <taxon>50 kb inversion clade</taxon>
        <taxon>NPAAA clade</taxon>
        <taxon>Hologalegina</taxon>
        <taxon>IRL clade</taxon>
        <taxon>Fabeae</taxon>
        <taxon>Vicia</taxon>
    </lineage>
</organism>
<keyword evidence="2" id="KW-0732">Signal</keyword>
<dbReference type="PANTHER" id="PTHR43620">
    <property type="entry name" value="GLYCEROPHOSPHORYL DIESTER PHOSPHODIESTERASE"/>
    <property type="match status" value="1"/>
</dbReference>
<dbReference type="SUPFAM" id="SSF51695">
    <property type="entry name" value="PLC-like phosphodiesterases"/>
    <property type="match status" value="2"/>
</dbReference>
<dbReference type="InterPro" id="IPR011990">
    <property type="entry name" value="TPR-like_helical_dom_sf"/>
</dbReference>